<dbReference type="KEGG" id="ppi:YSA_09001"/>
<dbReference type="Gene3D" id="3.40.50.150">
    <property type="entry name" value="Vaccinia Virus protein VP39"/>
    <property type="match status" value="1"/>
</dbReference>
<evidence type="ECO:0000313" key="2">
    <source>
        <dbReference type="EMBL" id="AFK71634.1"/>
    </source>
</evidence>
<organism evidence="2 3">
    <name type="scientific">Pseudomonas putida ND6</name>
    <dbReference type="NCBI Taxonomy" id="231023"/>
    <lineage>
        <taxon>Bacteria</taxon>
        <taxon>Pseudomonadati</taxon>
        <taxon>Pseudomonadota</taxon>
        <taxon>Gammaproteobacteria</taxon>
        <taxon>Pseudomonadales</taxon>
        <taxon>Pseudomonadaceae</taxon>
        <taxon>Pseudomonas</taxon>
    </lineage>
</organism>
<dbReference type="SUPFAM" id="SSF53335">
    <property type="entry name" value="S-adenosyl-L-methionine-dependent methyltransferases"/>
    <property type="match status" value="1"/>
</dbReference>
<dbReference type="CDD" id="cd02440">
    <property type="entry name" value="AdoMet_MTases"/>
    <property type="match status" value="1"/>
</dbReference>
<dbReference type="PATRIC" id="fig|231023.4.peg.4319"/>
<dbReference type="AlphaFoldDB" id="I3V1L3"/>
<evidence type="ECO:0000313" key="3">
    <source>
        <dbReference type="Proteomes" id="UP000005268"/>
    </source>
</evidence>
<dbReference type="PANTHER" id="PTHR43861:SF1">
    <property type="entry name" value="TRANS-ACONITATE 2-METHYLTRANSFERASE"/>
    <property type="match status" value="1"/>
</dbReference>
<feature type="domain" description="Methyltransferase type 12" evidence="1">
    <location>
        <begin position="66"/>
        <end position="161"/>
    </location>
</feature>
<dbReference type="EMBL" id="CP003588">
    <property type="protein sequence ID" value="AFK71634.1"/>
    <property type="molecule type" value="Genomic_DNA"/>
</dbReference>
<evidence type="ECO:0000259" key="1">
    <source>
        <dbReference type="Pfam" id="PF08242"/>
    </source>
</evidence>
<name>I3V1L3_PSEPU</name>
<dbReference type="PANTHER" id="PTHR43861">
    <property type="entry name" value="TRANS-ACONITATE 2-METHYLTRANSFERASE-RELATED"/>
    <property type="match status" value="1"/>
</dbReference>
<reference evidence="2 3" key="1">
    <citation type="journal article" date="2012" name="J. Bacteriol.">
        <title>Complete Genome Sequence of the Naphthalene-Degrading Pseudomonas putida Strain ND6.</title>
        <authorList>
            <person name="Li S."/>
            <person name="Zhao H."/>
            <person name="Li Y."/>
            <person name="Niu S."/>
            <person name="Cai B."/>
        </authorList>
    </citation>
    <scope>NUCLEOTIDE SEQUENCE [LARGE SCALE GENOMIC DNA]</scope>
    <source>
        <strain evidence="2 3">ND6</strain>
    </source>
</reference>
<proteinExistence type="predicted"/>
<dbReference type="Pfam" id="PF08242">
    <property type="entry name" value="Methyltransf_12"/>
    <property type="match status" value="1"/>
</dbReference>
<protein>
    <submittedName>
        <fullName evidence="2">Methyltransferase type 12</fullName>
    </submittedName>
</protein>
<dbReference type="InterPro" id="IPR029063">
    <property type="entry name" value="SAM-dependent_MTases_sf"/>
</dbReference>
<gene>
    <name evidence="2" type="ORF">YSA_09001</name>
</gene>
<accession>I3V1L3</accession>
<dbReference type="GO" id="GO:0032259">
    <property type="term" value="P:methylation"/>
    <property type="evidence" value="ECO:0007669"/>
    <property type="project" value="UniProtKB-KW"/>
</dbReference>
<dbReference type="GO" id="GO:0008168">
    <property type="term" value="F:methyltransferase activity"/>
    <property type="evidence" value="ECO:0007669"/>
    <property type="project" value="UniProtKB-KW"/>
</dbReference>
<keyword evidence="2" id="KW-0808">Transferase</keyword>
<keyword evidence="2" id="KW-0489">Methyltransferase</keyword>
<dbReference type="InterPro" id="IPR013217">
    <property type="entry name" value="Methyltransf_12"/>
</dbReference>
<dbReference type="HOGENOM" id="CLU_065741_0_0_6"/>
<sequence>MLPRKDDTMDRSLQLNRISWDERAPLHAASKDYEVERLVQQHGHLSETVRFDLPLLGDIDGLDTVHLQCHIGTDTLSLARLGAKVCGLDYSKASLAEARALAERCALPIQYVESDVYAADKVLPAGTFDLVYTGIGALCWLPRIEPWARTVAALLKPGGRLFLRDGHPMLMAVNEDHQDRLQLEYPYFEHEAPTVWHTDQTYVETDQRLTHTETHEWNHGLGEVITALLAHGLQLTALVEHQSIPWEALPGQMVKGEDGEYRLREQPARLPLSYTLVAVKA</sequence>
<dbReference type="Proteomes" id="UP000005268">
    <property type="component" value="Chromosome"/>
</dbReference>